<dbReference type="AlphaFoldDB" id="X1E7P9"/>
<comment type="caution">
    <text evidence="1">The sequence shown here is derived from an EMBL/GenBank/DDBJ whole genome shotgun (WGS) entry which is preliminary data.</text>
</comment>
<reference evidence="1" key="1">
    <citation type="journal article" date="2014" name="Front. Microbiol.">
        <title>High frequency of phylogenetically diverse reductive dehalogenase-homologous genes in deep subseafloor sedimentary metagenomes.</title>
        <authorList>
            <person name="Kawai M."/>
            <person name="Futagami T."/>
            <person name="Toyoda A."/>
            <person name="Takaki Y."/>
            <person name="Nishi S."/>
            <person name="Hori S."/>
            <person name="Arai W."/>
            <person name="Tsubouchi T."/>
            <person name="Morono Y."/>
            <person name="Uchiyama I."/>
            <person name="Ito T."/>
            <person name="Fujiyama A."/>
            <person name="Inagaki F."/>
            <person name="Takami H."/>
        </authorList>
    </citation>
    <scope>NUCLEOTIDE SEQUENCE</scope>
    <source>
        <strain evidence="1">Expedition CK06-06</strain>
    </source>
</reference>
<dbReference type="EMBL" id="BART01039360">
    <property type="protein sequence ID" value="GAH13194.1"/>
    <property type="molecule type" value="Genomic_DNA"/>
</dbReference>
<proteinExistence type="predicted"/>
<accession>X1E7P9</accession>
<protein>
    <submittedName>
        <fullName evidence="1">Uncharacterized protein</fullName>
    </submittedName>
</protein>
<gene>
    <name evidence="1" type="ORF">S01H4_64738</name>
</gene>
<organism evidence="1">
    <name type="scientific">marine sediment metagenome</name>
    <dbReference type="NCBI Taxonomy" id="412755"/>
    <lineage>
        <taxon>unclassified sequences</taxon>
        <taxon>metagenomes</taxon>
        <taxon>ecological metagenomes</taxon>
    </lineage>
</organism>
<feature type="non-terminal residue" evidence="1">
    <location>
        <position position="122"/>
    </location>
</feature>
<sequence length="122" mass="13225">FAYQIPSPVFTKIIGETGDFIQADPTSSFSAAVTVAVGDPTNWTLSTGHPRAIIQTQSHGTLTVVLQYDAVMGVYLLRQDMIGVENLSVGDTVKTYFEAKITNGSANMTAHTLTYYTRICKS</sequence>
<evidence type="ECO:0000313" key="1">
    <source>
        <dbReference type="EMBL" id="GAH13194.1"/>
    </source>
</evidence>
<name>X1E7P9_9ZZZZ</name>
<feature type="non-terminal residue" evidence="1">
    <location>
        <position position="1"/>
    </location>
</feature>